<dbReference type="Gene3D" id="3.90.226.10">
    <property type="entry name" value="2-enoyl-CoA Hydratase, Chain A, domain 1"/>
    <property type="match status" value="1"/>
</dbReference>
<dbReference type="PANTHER" id="PTHR23309">
    <property type="entry name" value="3-HYDROXYACYL-COA DEHYROGENASE"/>
    <property type="match status" value="1"/>
</dbReference>
<evidence type="ECO:0000259" key="16">
    <source>
        <dbReference type="Pfam" id="PF02737"/>
    </source>
</evidence>
<comment type="similarity">
    <text evidence="3">In the N-terminal section; belongs to the enoyl-CoA hydratase/isomerase family.</text>
</comment>
<evidence type="ECO:0000256" key="7">
    <source>
        <dbReference type="ARBA" id="ARBA00023027"/>
    </source>
</evidence>
<accession>A0ABV7TD81</accession>
<keyword evidence="9" id="KW-0576">Peroxisome</keyword>
<keyword evidence="6" id="KW-0560">Oxidoreductase</keyword>
<evidence type="ECO:0000256" key="9">
    <source>
        <dbReference type="ARBA" id="ARBA00023140"/>
    </source>
</evidence>
<feature type="domain" description="3-hydroxyacyl-CoA dehydrogenase C-terminal" evidence="15">
    <location>
        <begin position="477"/>
        <end position="570"/>
    </location>
</feature>
<dbReference type="Gene3D" id="3.40.50.720">
    <property type="entry name" value="NAD(P)-binding Rossmann-like Domain"/>
    <property type="match status" value="1"/>
</dbReference>
<evidence type="ECO:0000256" key="1">
    <source>
        <dbReference type="ARBA" id="ARBA00004275"/>
    </source>
</evidence>
<comment type="caution">
    <text evidence="17">The sequence shown here is derived from an EMBL/GenBank/DDBJ whole genome shotgun (WGS) entry which is preliminary data.</text>
</comment>
<evidence type="ECO:0000256" key="11">
    <source>
        <dbReference type="ARBA" id="ARBA00023239"/>
    </source>
</evidence>
<feature type="domain" description="3-hydroxyacyl-CoA dehydrogenase NAD binding" evidence="16">
    <location>
        <begin position="297"/>
        <end position="473"/>
    </location>
</feature>
<feature type="domain" description="3-hydroxyacyl-CoA dehydrogenase C-terminal" evidence="15">
    <location>
        <begin position="606"/>
        <end position="688"/>
    </location>
</feature>
<dbReference type="Pfam" id="PF02737">
    <property type="entry name" value="3HCDH_N"/>
    <property type="match status" value="1"/>
</dbReference>
<dbReference type="InterPro" id="IPR029045">
    <property type="entry name" value="ClpP/crotonase-like_dom_sf"/>
</dbReference>
<evidence type="ECO:0000256" key="4">
    <source>
        <dbReference type="ARBA" id="ARBA00022832"/>
    </source>
</evidence>
<keyword evidence="11" id="KW-0456">Lyase</keyword>
<dbReference type="PROSITE" id="PS00166">
    <property type="entry name" value="ENOYL_COA_HYDRATASE"/>
    <property type="match status" value="1"/>
</dbReference>
<dbReference type="Proteomes" id="UP001595630">
    <property type="component" value="Unassembled WGS sequence"/>
</dbReference>
<evidence type="ECO:0000256" key="6">
    <source>
        <dbReference type="ARBA" id="ARBA00023002"/>
    </source>
</evidence>
<dbReference type="Pfam" id="PF00378">
    <property type="entry name" value="ECH_1"/>
    <property type="match status" value="1"/>
</dbReference>
<comment type="similarity">
    <text evidence="14">Belongs to the enoyl-CoA hydratase/isomerase family.</text>
</comment>
<evidence type="ECO:0000256" key="3">
    <source>
        <dbReference type="ARBA" id="ARBA00008750"/>
    </source>
</evidence>
<comment type="pathway">
    <text evidence="2">Lipid metabolism; fatty acid beta-oxidation.</text>
</comment>
<dbReference type="EMBL" id="JBHRXZ010000024">
    <property type="protein sequence ID" value="MFC3609338.1"/>
    <property type="molecule type" value="Genomic_DNA"/>
</dbReference>
<dbReference type="InterPro" id="IPR006108">
    <property type="entry name" value="3HC_DH_C"/>
</dbReference>
<gene>
    <name evidence="17" type="ORF">ACFOMF_16300</name>
</gene>
<evidence type="ECO:0000256" key="13">
    <source>
        <dbReference type="ARBA" id="ARBA00049556"/>
    </source>
</evidence>
<dbReference type="InterPro" id="IPR008927">
    <property type="entry name" value="6-PGluconate_DH-like_C_sf"/>
</dbReference>
<dbReference type="InterPro" id="IPR006176">
    <property type="entry name" value="3-OHacyl-CoA_DH_NAD-bd"/>
</dbReference>
<evidence type="ECO:0000313" key="18">
    <source>
        <dbReference type="Proteomes" id="UP001595630"/>
    </source>
</evidence>
<name>A0ABV7TD81_9GAMM</name>
<dbReference type="Pfam" id="PF00725">
    <property type="entry name" value="3HCDH"/>
    <property type="match status" value="2"/>
</dbReference>
<evidence type="ECO:0000256" key="5">
    <source>
        <dbReference type="ARBA" id="ARBA00022963"/>
    </source>
</evidence>
<comment type="subcellular location">
    <subcellularLocation>
        <location evidence="1">Peroxisome</location>
    </subcellularLocation>
</comment>
<dbReference type="InterPro" id="IPR018376">
    <property type="entry name" value="Enoyl-CoA_hyd/isom_CS"/>
</dbReference>
<dbReference type="SUPFAM" id="SSF52096">
    <property type="entry name" value="ClpP/crotonase"/>
    <property type="match status" value="1"/>
</dbReference>
<dbReference type="Gene3D" id="1.10.1040.50">
    <property type="match status" value="1"/>
</dbReference>
<dbReference type="InterPro" id="IPR001753">
    <property type="entry name" value="Enoyl-CoA_hydra/iso"/>
</dbReference>
<evidence type="ECO:0000313" key="17">
    <source>
        <dbReference type="EMBL" id="MFC3609338.1"/>
    </source>
</evidence>
<keyword evidence="5" id="KW-0442">Lipid degradation</keyword>
<keyword evidence="4" id="KW-0276">Fatty acid metabolism</keyword>
<evidence type="ECO:0000256" key="8">
    <source>
        <dbReference type="ARBA" id="ARBA00023098"/>
    </source>
</evidence>
<evidence type="ECO:0000256" key="2">
    <source>
        <dbReference type="ARBA" id="ARBA00005005"/>
    </source>
</evidence>
<dbReference type="SUPFAM" id="SSF51735">
    <property type="entry name" value="NAD(P)-binding Rossmann-fold domains"/>
    <property type="match status" value="1"/>
</dbReference>
<evidence type="ECO:0000256" key="12">
    <source>
        <dbReference type="ARBA" id="ARBA00023268"/>
    </source>
</evidence>
<keyword evidence="7" id="KW-0520">NAD</keyword>
<keyword evidence="10" id="KW-0413">Isomerase</keyword>
<dbReference type="CDD" id="cd06558">
    <property type="entry name" value="crotonase-like"/>
    <property type="match status" value="1"/>
</dbReference>
<keyword evidence="18" id="KW-1185">Reference proteome</keyword>
<dbReference type="PANTHER" id="PTHR23309:SF51">
    <property type="entry name" value="3-HYDROXYACYL-COA DEHYDROGENASE-RELATED"/>
    <property type="match status" value="1"/>
</dbReference>
<dbReference type="RefSeq" id="WP_386366797.1">
    <property type="nucleotide sequence ID" value="NZ_JBHRXZ010000024.1"/>
</dbReference>
<evidence type="ECO:0000259" key="15">
    <source>
        <dbReference type="Pfam" id="PF00725"/>
    </source>
</evidence>
<dbReference type="InterPro" id="IPR036291">
    <property type="entry name" value="NAD(P)-bd_dom_sf"/>
</dbReference>
<keyword evidence="12" id="KW-0511">Multifunctional enzyme</keyword>
<dbReference type="SUPFAM" id="SSF48179">
    <property type="entry name" value="6-phosphogluconate dehydrogenase C-terminal domain-like"/>
    <property type="match status" value="2"/>
</dbReference>
<comment type="catalytic activity">
    <reaction evidence="13">
        <text>a (3S)-3-hydroxyacyl-CoA + NAD(+) = a 3-oxoacyl-CoA + NADH + H(+)</text>
        <dbReference type="Rhea" id="RHEA:22432"/>
        <dbReference type="ChEBI" id="CHEBI:15378"/>
        <dbReference type="ChEBI" id="CHEBI:57318"/>
        <dbReference type="ChEBI" id="CHEBI:57540"/>
        <dbReference type="ChEBI" id="CHEBI:57945"/>
        <dbReference type="ChEBI" id="CHEBI:90726"/>
        <dbReference type="EC" id="1.1.1.35"/>
    </reaction>
</comment>
<keyword evidence="8" id="KW-0443">Lipid metabolism</keyword>
<protein>
    <submittedName>
        <fullName evidence="17">3-hydroxyacyl-CoA dehydrogenase NAD-binding domain-containing protein</fullName>
    </submittedName>
</protein>
<evidence type="ECO:0000256" key="14">
    <source>
        <dbReference type="RuleBase" id="RU003707"/>
    </source>
</evidence>
<organism evidence="17 18">
    <name type="scientific">Stutzerimonas tarimensis</name>
    <dbReference type="NCBI Taxonomy" id="1507735"/>
    <lineage>
        <taxon>Bacteria</taxon>
        <taxon>Pseudomonadati</taxon>
        <taxon>Pseudomonadota</taxon>
        <taxon>Gammaproteobacteria</taxon>
        <taxon>Pseudomonadales</taxon>
        <taxon>Pseudomonadaceae</taxon>
        <taxon>Stutzerimonas</taxon>
    </lineage>
</organism>
<sequence>MADVVRIEQREAITFVIVDNPPVNALSFPVRQGLWEALAAAEADLAQEAVVLVGAGAQFLSGADIREFGRPSQSPTLPELAVRIAAMSKPCIAAIRGAALGGGLELAMACHYRLAEQGARLGLPEVTLGLLPGAGGTQRLPRLVGVPLALEMIVHGAPIPAPQGLEAGLVDAVFHGDALEAAFRFVKEQPTEALALRRTDDRSDRLAGDHAGLFEAVRADLARRKPHLFAPQRAIEAVEAATGLPMADGLAREKALFAQCRASPQSAALIHRFFAERTVRKIAGLSRDVTSRPVTHAAVVGGGTMGVGIALSFANAGIPVKLVEVDKAALGRALQRAQNTYAASVRHGSLDAESVERRMALIEGVTDYAALADVDLVVEAVFEDVEVKRQVFQRLDAVCRPGAILATNTSSLNFDEIAAFTRRPEAVVGLHFFAPANVMPLLEVVRGARTSDDTLATAMALGRRLKKTAVVVGVCDGFVGNRMLFQYGREAEFLLEEGATPQQVDDALRRFGMAMGPFAVRDLSGLDVGLAIRRRQRAHAPAHLRWPTISDRLCAAGMFGQKTGAGYYRYEGGSRTPQENPDLLPMLEAASQDRGIERRLPDEALIIERTIFALINEGAKILEEGIAQRASDIDAIFINGYGFPAWRGGPMFYADQLGLDRVLERIRAFHAEHGDWWAPAPLLERAVAGGGTLTDWQPDRPAVVPKPLVGASL</sequence>
<reference evidence="18" key="1">
    <citation type="journal article" date="2019" name="Int. J. Syst. Evol. Microbiol.">
        <title>The Global Catalogue of Microorganisms (GCM) 10K type strain sequencing project: providing services to taxonomists for standard genome sequencing and annotation.</title>
        <authorList>
            <consortium name="The Broad Institute Genomics Platform"/>
            <consortium name="The Broad Institute Genome Sequencing Center for Infectious Disease"/>
            <person name="Wu L."/>
            <person name="Ma J."/>
        </authorList>
    </citation>
    <scope>NUCLEOTIDE SEQUENCE [LARGE SCALE GENOMIC DNA]</scope>
    <source>
        <strain evidence="18">KCTC 42447</strain>
    </source>
</reference>
<proteinExistence type="inferred from homology"/>
<evidence type="ECO:0000256" key="10">
    <source>
        <dbReference type="ARBA" id="ARBA00023235"/>
    </source>
</evidence>